<dbReference type="OrthoDB" id="630895at2759"/>
<dbReference type="AlphaFoldDB" id="A0A7J6UYK3"/>
<dbReference type="InterPro" id="IPR000182">
    <property type="entry name" value="GNAT_dom"/>
</dbReference>
<comment type="caution">
    <text evidence="2">The sequence shown here is derived from an EMBL/GenBank/DDBJ whole genome shotgun (WGS) entry which is preliminary data.</text>
</comment>
<dbReference type="EMBL" id="JABWDY010041714">
    <property type="protein sequence ID" value="KAF5177215.1"/>
    <property type="molecule type" value="Genomic_DNA"/>
</dbReference>
<keyword evidence="2" id="KW-0808">Transferase</keyword>
<dbReference type="PROSITE" id="PS51186">
    <property type="entry name" value="GNAT"/>
    <property type="match status" value="1"/>
</dbReference>
<protein>
    <submittedName>
        <fullName evidence="2">Acyl-CoA N-acyltransferases (NAT) superfamily protein</fullName>
    </submittedName>
</protein>
<evidence type="ECO:0000313" key="3">
    <source>
        <dbReference type="Proteomes" id="UP000554482"/>
    </source>
</evidence>
<dbReference type="Gene3D" id="3.40.630.30">
    <property type="match status" value="1"/>
</dbReference>
<evidence type="ECO:0000313" key="2">
    <source>
        <dbReference type="EMBL" id="KAF5177215.1"/>
    </source>
</evidence>
<keyword evidence="3" id="KW-1185">Reference proteome</keyword>
<dbReference type="Pfam" id="PF13302">
    <property type="entry name" value="Acetyltransf_3"/>
    <property type="match status" value="1"/>
</dbReference>
<keyword evidence="2" id="KW-0012">Acyltransferase</keyword>
<organism evidence="2 3">
    <name type="scientific">Thalictrum thalictroides</name>
    <name type="common">Rue-anemone</name>
    <name type="synonym">Anemone thalictroides</name>
    <dbReference type="NCBI Taxonomy" id="46969"/>
    <lineage>
        <taxon>Eukaryota</taxon>
        <taxon>Viridiplantae</taxon>
        <taxon>Streptophyta</taxon>
        <taxon>Embryophyta</taxon>
        <taxon>Tracheophyta</taxon>
        <taxon>Spermatophyta</taxon>
        <taxon>Magnoliopsida</taxon>
        <taxon>Ranunculales</taxon>
        <taxon>Ranunculaceae</taxon>
        <taxon>Thalictroideae</taxon>
        <taxon>Thalictrum</taxon>
    </lineage>
</organism>
<sequence length="176" mass="20333">MENEKKMSEITLRPLDYLDVDDVMVWVTDDRVSKYCRWETYTSREAAMNYIKDIVIPHPWLKAICLDNRPIGAISVAPNSGEDRCRGELGYVLGSKYWGQGIATKAVKIVANCIFNEWPYLERLEALVDLENIGSQRVLEKAGFQKEGVLRKYCIRKGRTRDMVMYSFLSIDPKLE</sequence>
<dbReference type="PANTHER" id="PTHR46067">
    <property type="entry name" value="ACYL-COA N-ACYLTRANSFERASES (NAT) SUPERFAMILY PROTEIN"/>
    <property type="match status" value="1"/>
</dbReference>
<dbReference type="PANTHER" id="PTHR46067:SF27">
    <property type="entry name" value="ACYL-COA N-ACYLTRANSFERASES (NAT) SUPERFAMILY PROTEIN"/>
    <property type="match status" value="1"/>
</dbReference>
<accession>A0A7J6UYK3</accession>
<gene>
    <name evidence="2" type="ORF">FRX31_033207</name>
</gene>
<name>A0A7J6UYK3_THATH</name>
<dbReference type="GO" id="GO:0016747">
    <property type="term" value="F:acyltransferase activity, transferring groups other than amino-acyl groups"/>
    <property type="evidence" value="ECO:0007669"/>
    <property type="project" value="InterPro"/>
</dbReference>
<reference evidence="2 3" key="1">
    <citation type="submission" date="2020-06" db="EMBL/GenBank/DDBJ databases">
        <title>Transcriptomic and genomic resources for Thalictrum thalictroides and T. hernandezii: Facilitating candidate gene discovery in an emerging model plant lineage.</title>
        <authorList>
            <person name="Arias T."/>
            <person name="Riano-Pachon D.M."/>
            <person name="Di Stilio V.S."/>
        </authorList>
    </citation>
    <scope>NUCLEOTIDE SEQUENCE [LARGE SCALE GENOMIC DNA]</scope>
    <source>
        <strain evidence="3">cv. WT478/WT964</strain>
        <tissue evidence="2">Leaves</tissue>
    </source>
</reference>
<dbReference type="SUPFAM" id="SSF55729">
    <property type="entry name" value="Acyl-CoA N-acyltransferases (Nat)"/>
    <property type="match status" value="1"/>
</dbReference>
<dbReference type="InterPro" id="IPR016181">
    <property type="entry name" value="Acyl_CoA_acyltransferase"/>
</dbReference>
<evidence type="ECO:0000259" key="1">
    <source>
        <dbReference type="PROSITE" id="PS51186"/>
    </source>
</evidence>
<dbReference type="Proteomes" id="UP000554482">
    <property type="component" value="Unassembled WGS sequence"/>
</dbReference>
<feature type="domain" description="N-acetyltransferase" evidence="1">
    <location>
        <begin position="10"/>
        <end position="162"/>
    </location>
</feature>
<proteinExistence type="predicted"/>